<dbReference type="GO" id="GO:0042981">
    <property type="term" value="P:regulation of apoptotic process"/>
    <property type="evidence" value="ECO:0007669"/>
    <property type="project" value="InterPro"/>
</dbReference>
<feature type="domain" description="DED" evidence="2">
    <location>
        <begin position="2"/>
        <end position="82"/>
    </location>
</feature>
<evidence type="ECO:0000259" key="2">
    <source>
        <dbReference type="PROSITE" id="PS50168"/>
    </source>
</evidence>
<feature type="transmembrane region" description="Helical" evidence="1">
    <location>
        <begin position="175"/>
        <end position="196"/>
    </location>
</feature>
<accession>A0A815M8J0</accession>
<keyword evidence="1" id="KW-0812">Transmembrane</keyword>
<comment type="caution">
    <text evidence="4">The sequence shown here is derived from an EMBL/GenBank/DDBJ whole genome shotgun (WGS) entry which is preliminary data.</text>
</comment>
<keyword evidence="1" id="KW-0472">Membrane</keyword>
<dbReference type="EMBL" id="CAJNOH010000120">
    <property type="protein sequence ID" value="CAF0885050.1"/>
    <property type="molecule type" value="Genomic_DNA"/>
</dbReference>
<evidence type="ECO:0000256" key="1">
    <source>
        <dbReference type="SAM" id="Phobius"/>
    </source>
</evidence>
<dbReference type="SUPFAM" id="SSF51101">
    <property type="entry name" value="Mannose-binding lectins"/>
    <property type="match status" value="1"/>
</dbReference>
<name>A0A815M8J0_9BILA</name>
<keyword evidence="1" id="KW-1133">Transmembrane helix</keyword>
<dbReference type="Gene3D" id="1.10.533.10">
    <property type="entry name" value="Death Domain, Fas"/>
    <property type="match status" value="1"/>
</dbReference>
<dbReference type="InterPro" id="IPR001875">
    <property type="entry name" value="DED_dom"/>
</dbReference>
<evidence type="ECO:0000313" key="3">
    <source>
        <dbReference type="EMBL" id="CAF0885050.1"/>
    </source>
</evidence>
<dbReference type="AlphaFoldDB" id="A0A815M8J0"/>
<dbReference type="InterPro" id="IPR011029">
    <property type="entry name" value="DEATH-like_dom_sf"/>
</dbReference>
<dbReference type="Proteomes" id="UP000663870">
    <property type="component" value="Unassembled WGS sequence"/>
</dbReference>
<protein>
    <recommendedName>
        <fullName evidence="2">DED domain-containing protein</fullName>
    </recommendedName>
</protein>
<organism evidence="4 5">
    <name type="scientific">Rotaria sordida</name>
    <dbReference type="NCBI Taxonomy" id="392033"/>
    <lineage>
        <taxon>Eukaryota</taxon>
        <taxon>Metazoa</taxon>
        <taxon>Spiralia</taxon>
        <taxon>Gnathifera</taxon>
        <taxon>Rotifera</taxon>
        <taxon>Eurotatoria</taxon>
        <taxon>Bdelloidea</taxon>
        <taxon>Philodinida</taxon>
        <taxon>Philodinidae</taxon>
        <taxon>Rotaria</taxon>
    </lineage>
</organism>
<keyword evidence="5" id="KW-1185">Reference proteome</keyword>
<proteinExistence type="predicted"/>
<evidence type="ECO:0000313" key="4">
    <source>
        <dbReference type="EMBL" id="CAF1413115.1"/>
    </source>
</evidence>
<dbReference type="SUPFAM" id="SSF47986">
    <property type="entry name" value="DEATH domain"/>
    <property type="match status" value="1"/>
</dbReference>
<evidence type="ECO:0000313" key="5">
    <source>
        <dbReference type="Proteomes" id="UP000663870"/>
    </source>
</evidence>
<dbReference type="PROSITE" id="PS50168">
    <property type="entry name" value="DED"/>
    <property type="match status" value="1"/>
</dbReference>
<dbReference type="Pfam" id="PF01335">
    <property type="entry name" value="DED"/>
    <property type="match status" value="1"/>
</dbReference>
<dbReference type="EMBL" id="CAJNOL010001743">
    <property type="protein sequence ID" value="CAF1413115.1"/>
    <property type="molecule type" value="Genomic_DNA"/>
</dbReference>
<dbReference type="Proteomes" id="UP000663854">
    <property type="component" value="Unassembled WGS sequence"/>
</dbReference>
<gene>
    <name evidence="4" type="ORF">JXQ802_LOCUS35393</name>
    <name evidence="3" type="ORF">PYM288_LOCUS8739</name>
</gene>
<sequence>MEFRSLLIKLFNQLTNNDRQALHFAVGNKVPRKDRDNCTPSGSLNLLDSLFDRNLITEQNFDYLINIFEQINCNDASEQLKEYKLHSIKISNTEQILSESSLIDKSVLNIEDDKMRSFSNDVSRQFPPLSSISELEHSMLRSNTNTFSEETYHFNEHERKQSLSIILKVLNQKRILFSIVLIIITTLSIMLCFILFQSVFIESSKLDDAISSQNIKQKLFYIMKEGLQYGDYSLIQNETFNDAKDRELFYSDRCIGVELKWSSNALFSIQFLYSNDRPSSLHTTTTTTTQSKELSILSSQFSSIFMLNSNEEINKINLYQNLHQTNFNIVGIQFYTTNGRKTNVFGSNDGHFITESFEYYTFGYARGRQKKEKGVEMLQFIWFKQSSMEEQIATVPRKMLEMCEFTYTSLQDLKFVHANGIESSWYDLKRKFNRQGVECDSTASYYEKISKRGPELFAIVNNTSVFYHDNNKWSKYRSAANITCNLIPWSDTNLLKES</sequence>
<dbReference type="InterPro" id="IPR036404">
    <property type="entry name" value="Jacalin-like_lectin_dom_sf"/>
</dbReference>
<reference evidence="4" key="1">
    <citation type="submission" date="2021-02" db="EMBL/GenBank/DDBJ databases">
        <authorList>
            <person name="Nowell W R."/>
        </authorList>
    </citation>
    <scope>NUCLEOTIDE SEQUENCE</scope>
</reference>